<proteinExistence type="predicted"/>
<evidence type="ECO:0000256" key="3">
    <source>
        <dbReference type="ARBA" id="ARBA00023163"/>
    </source>
</evidence>
<evidence type="ECO:0000313" key="6">
    <source>
        <dbReference type="Proteomes" id="UP000502508"/>
    </source>
</evidence>
<dbReference type="PROSITE" id="PS50932">
    <property type="entry name" value="HTH_LACI_2"/>
    <property type="match status" value="1"/>
</dbReference>
<dbReference type="Gene3D" id="3.40.50.2300">
    <property type="match status" value="2"/>
</dbReference>
<dbReference type="PANTHER" id="PTHR30146:SF138">
    <property type="entry name" value="TRANSCRIPTIONAL REGULATORY PROTEIN"/>
    <property type="match status" value="1"/>
</dbReference>
<dbReference type="GO" id="GO:0003700">
    <property type="term" value="F:DNA-binding transcription factor activity"/>
    <property type="evidence" value="ECO:0007669"/>
    <property type="project" value="TreeGrafter"/>
</dbReference>
<dbReference type="SUPFAM" id="SSF53822">
    <property type="entry name" value="Periplasmic binding protein-like I"/>
    <property type="match status" value="1"/>
</dbReference>
<gene>
    <name evidence="5" type="primary">cytR</name>
    <name evidence="5" type="ORF">Pflav_023660</name>
</gene>
<dbReference type="PROSITE" id="PS00356">
    <property type="entry name" value="HTH_LACI_1"/>
    <property type="match status" value="1"/>
</dbReference>
<accession>A0A6F8XQ62</accession>
<dbReference type="InterPro" id="IPR010982">
    <property type="entry name" value="Lambda_DNA-bd_dom_sf"/>
</dbReference>
<name>A0A6F8XQ62_9ACTN</name>
<reference evidence="5 6" key="2">
    <citation type="submission" date="2020-03" db="EMBL/GenBank/DDBJ databases">
        <authorList>
            <person name="Ichikawa N."/>
            <person name="Kimura A."/>
            <person name="Kitahashi Y."/>
            <person name="Uohara A."/>
        </authorList>
    </citation>
    <scope>NUCLEOTIDE SEQUENCE [LARGE SCALE GENOMIC DNA]</scope>
    <source>
        <strain evidence="5 6">NBRC 107702</strain>
    </source>
</reference>
<dbReference type="CDD" id="cd06267">
    <property type="entry name" value="PBP1_LacI_sugar_binding-like"/>
    <property type="match status" value="1"/>
</dbReference>
<dbReference type="InterPro" id="IPR000843">
    <property type="entry name" value="HTH_LacI"/>
</dbReference>
<evidence type="ECO:0000256" key="2">
    <source>
        <dbReference type="ARBA" id="ARBA00023125"/>
    </source>
</evidence>
<dbReference type="AlphaFoldDB" id="A0A6F8XQ62"/>
<keyword evidence="3" id="KW-0804">Transcription</keyword>
<dbReference type="SUPFAM" id="SSF47413">
    <property type="entry name" value="lambda repressor-like DNA-binding domains"/>
    <property type="match status" value="1"/>
</dbReference>
<evidence type="ECO:0000256" key="1">
    <source>
        <dbReference type="ARBA" id="ARBA00023015"/>
    </source>
</evidence>
<dbReference type="PANTHER" id="PTHR30146">
    <property type="entry name" value="LACI-RELATED TRANSCRIPTIONAL REPRESSOR"/>
    <property type="match status" value="1"/>
</dbReference>
<dbReference type="RefSeq" id="WP_232071251.1">
    <property type="nucleotide sequence ID" value="NZ_AP022870.1"/>
</dbReference>
<dbReference type="CDD" id="cd01392">
    <property type="entry name" value="HTH_LacI"/>
    <property type="match status" value="1"/>
</dbReference>
<dbReference type="InterPro" id="IPR028082">
    <property type="entry name" value="Peripla_BP_I"/>
</dbReference>
<dbReference type="Pfam" id="PF00356">
    <property type="entry name" value="LacI"/>
    <property type="match status" value="1"/>
</dbReference>
<dbReference type="InterPro" id="IPR046335">
    <property type="entry name" value="LacI/GalR-like_sensor"/>
</dbReference>
<dbReference type="Proteomes" id="UP000502508">
    <property type="component" value="Chromosome"/>
</dbReference>
<dbReference type="EMBL" id="AP022870">
    <property type="protein sequence ID" value="BCB75956.1"/>
    <property type="molecule type" value="Genomic_DNA"/>
</dbReference>
<evidence type="ECO:0000259" key="4">
    <source>
        <dbReference type="PROSITE" id="PS50932"/>
    </source>
</evidence>
<dbReference type="SMART" id="SM00354">
    <property type="entry name" value="HTH_LACI"/>
    <property type="match status" value="1"/>
</dbReference>
<keyword evidence="1" id="KW-0805">Transcription regulation</keyword>
<organism evidence="5 6">
    <name type="scientific">Phytohabitans flavus</name>
    <dbReference type="NCBI Taxonomy" id="1076124"/>
    <lineage>
        <taxon>Bacteria</taxon>
        <taxon>Bacillati</taxon>
        <taxon>Actinomycetota</taxon>
        <taxon>Actinomycetes</taxon>
        <taxon>Micromonosporales</taxon>
        <taxon>Micromonosporaceae</taxon>
    </lineage>
</organism>
<sequence length="330" mass="35172">MTDKITIYDVAARAGVSISTVSLVLNSPTRVRQATRERVLVAADELGFVPKADAVTRARKGVGRIGVIAPFSSYPSFSRRLGGVLTAIGAEALEVVVFDQPSAASAASPLLSSLPITRRLDGLIIMGVPLEESVVERLRAQRLPTVVIDSPRPRFEAVVTDDEAGGELVARHLLHRGHRRLGYMGEAQRSHAYVSPSESRLAGFRRVVGAGLPDEAVRLVPHDVAQARAATHELLDLADPPTAIFAHDDILAGGVLAAARDRGLAVPDGLAVVGFDDSDLAQALDLTTVRQPFEESGRLALRALLDQMQGSPTARRTTVLDLDLVVRATT</sequence>
<dbReference type="Gene3D" id="1.10.260.40">
    <property type="entry name" value="lambda repressor-like DNA-binding domains"/>
    <property type="match status" value="1"/>
</dbReference>
<keyword evidence="6" id="KW-1185">Reference proteome</keyword>
<keyword evidence="2" id="KW-0238">DNA-binding</keyword>
<protein>
    <submittedName>
        <fullName evidence="5">HTH-type transcriptional repressor CytR</fullName>
    </submittedName>
</protein>
<dbReference type="KEGG" id="pfla:Pflav_023660"/>
<feature type="domain" description="HTH lacI-type" evidence="4">
    <location>
        <begin position="5"/>
        <end position="59"/>
    </location>
</feature>
<evidence type="ECO:0000313" key="5">
    <source>
        <dbReference type="EMBL" id="BCB75956.1"/>
    </source>
</evidence>
<reference evidence="5 6" key="1">
    <citation type="submission" date="2020-03" db="EMBL/GenBank/DDBJ databases">
        <title>Whole genome shotgun sequence of Phytohabitans flavus NBRC 107702.</title>
        <authorList>
            <person name="Komaki H."/>
            <person name="Tamura T."/>
        </authorList>
    </citation>
    <scope>NUCLEOTIDE SEQUENCE [LARGE SCALE GENOMIC DNA]</scope>
    <source>
        <strain evidence="5 6">NBRC 107702</strain>
    </source>
</reference>
<dbReference type="PRINTS" id="PR00036">
    <property type="entry name" value="HTHLACI"/>
</dbReference>
<dbReference type="GO" id="GO:0000976">
    <property type="term" value="F:transcription cis-regulatory region binding"/>
    <property type="evidence" value="ECO:0007669"/>
    <property type="project" value="TreeGrafter"/>
</dbReference>
<dbReference type="Pfam" id="PF13377">
    <property type="entry name" value="Peripla_BP_3"/>
    <property type="match status" value="1"/>
</dbReference>